<comment type="caution">
    <text evidence="2">The sequence shown here is derived from an EMBL/GenBank/DDBJ whole genome shotgun (WGS) entry which is preliminary data.</text>
</comment>
<evidence type="ECO:0000313" key="2">
    <source>
        <dbReference type="EMBL" id="MBD8488852.1"/>
    </source>
</evidence>
<dbReference type="InterPro" id="IPR008964">
    <property type="entry name" value="Invasin/intimin_cell_adhesion"/>
</dbReference>
<organism evidence="2 3">
    <name type="scientific">Echinicola arenosa</name>
    <dbReference type="NCBI Taxonomy" id="2774144"/>
    <lineage>
        <taxon>Bacteria</taxon>
        <taxon>Pseudomonadati</taxon>
        <taxon>Bacteroidota</taxon>
        <taxon>Cytophagia</taxon>
        <taxon>Cytophagales</taxon>
        <taxon>Cyclobacteriaceae</taxon>
        <taxon>Echinicola</taxon>
    </lineage>
</organism>
<dbReference type="EMBL" id="JACYTQ010000002">
    <property type="protein sequence ID" value="MBD8488852.1"/>
    <property type="molecule type" value="Genomic_DNA"/>
</dbReference>
<protein>
    <submittedName>
        <fullName evidence="2">Ig-like domain-containing protein</fullName>
    </submittedName>
</protein>
<sequence>MSLVFITGSCTDEEEVSNDIESLFQTLSSRYDLGISDAAHRGIDEFYFLAPTIVEEPAYYGNFHPNLKPVVEISNDFEFQKIHASFTMDDGSFEKIKVDKDKGQYSVNWDSGESGAKSGGIYRLRVRVGKKVLGSLDVAIVPNKDVKVRKKLIPLVENEVMKVVFRIEDKICPARIEVTPDEATVMIGGTRQFQAIVYNYYDEVLEDQIIQWEIEDTDIASVDENGLVTGLMFGVTNVIAKVGDVKVMVPLFVQEGDDAPRPGRDVVVFNDVNHLDNTGLNDPNNVLLVRNLVNYTTIGDRAEGSKVLFDCGRTSGYAAACSEVGTHSDLHELIISYGFDLEFINSSLDPLTDIPDDVKILFLWLPKVQYTVEEINEMKDFAEEGGRIIFIGEWDGFYTNVGLNVENQFLINMGAFMRNVGNAVNCGYNLLPQESLREHPITRDMTGITIACASVIELGPNDYALFYDLSNTLVLGGVAQIDTNPITELATSRMQYDENARLQLELDPTKTTGY</sequence>
<dbReference type="SUPFAM" id="SSF49373">
    <property type="entry name" value="Invasin/intimin cell-adhesion fragments"/>
    <property type="match status" value="1"/>
</dbReference>
<dbReference type="RefSeq" id="WP_192009701.1">
    <property type="nucleotide sequence ID" value="NZ_JACYTQ010000002.1"/>
</dbReference>
<reference evidence="2 3" key="1">
    <citation type="submission" date="2020-09" db="EMBL/GenBank/DDBJ databases">
        <title>Echinicola sp. CAU 1574 isolated from sand of Sido Beach.</title>
        <authorList>
            <person name="Kim W."/>
        </authorList>
    </citation>
    <scope>NUCLEOTIDE SEQUENCE [LARGE SCALE GENOMIC DNA]</scope>
    <source>
        <strain evidence="2 3">CAU 1574</strain>
    </source>
</reference>
<evidence type="ECO:0000313" key="3">
    <source>
        <dbReference type="Proteomes" id="UP000647133"/>
    </source>
</evidence>
<accession>A0ABR9AKH5</accession>
<dbReference type="SMART" id="SM00635">
    <property type="entry name" value="BID_2"/>
    <property type="match status" value="1"/>
</dbReference>
<dbReference type="Pfam" id="PF02368">
    <property type="entry name" value="Big_2"/>
    <property type="match status" value="1"/>
</dbReference>
<dbReference type="InterPro" id="IPR003343">
    <property type="entry name" value="Big_2"/>
</dbReference>
<dbReference type="Gene3D" id="2.60.40.1080">
    <property type="match status" value="1"/>
</dbReference>
<evidence type="ECO:0000259" key="1">
    <source>
        <dbReference type="SMART" id="SM00635"/>
    </source>
</evidence>
<name>A0ABR9AKH5_9BACT</name>
<feature type="domain" description="BIG2" evidence="1">
    <location>
        <begin position="172"/>
        <end position="252"/>
    </location>
</feature>
<keyword evidence="3" id="KW-1185">Reference proteome</keyword>
<proteinExistence type="predicted"/>
<gene>
    <name evidence="2" type="ORF">IFO69_08860</name>
</gene>
<dbReference type="Proteomes" id="UP000647133">
    <property type="component" value="Unassembled WGS sequence"/>
</dbReference>